<evidence type="ECO:0000313" key="2">
    <source>
        <dbReference type="Proteomes" id="UP000594621"/>
    </source>
</evidence>
<name>A0A7S9D5E4_9BRAD</name>
<dbReference type="RefSeq" id="WP_195800968.1">
    <property type="nucleotide sequence ID" value="NZ_CP061379.1"/>
</dbReference>
<dbReference type="Proteomes" id="UP000594621">
    <property type="component" value="Chromosome"/>
</dbReference>
<accession>A0A7S9D5E4</accession>
<dbReference type="AlphaFoldDB" id="A0A7S9D5E4"/>
<reference evidence="1 2" key="1">
    <citation type="submission" date="2020-09" db="EMBL/GenBank/DDBJ databases">
        <title>Complete genomes of bradyrhizobia occurring on native shrubby legumes in Australia.</title>
        <authorList>
            <person name="Lafay B."/>
        </authorList>
    </citation>
    <scope>NUCLEOTIDE SEQUENCE [LARGE SCALE GENOMIC DNA]</scope>
    <source>
        <strain evidence="1 2">BDV5040</strain>
    </source>
</reference>
<evidence type="ECO:0000313" key="1">
    <source>
        <dbReference type="EMBL" id="QPF91398.1"/>
    </source>
</evidence>
<organism evidence="1 2">
    <name type="scientific">Bradyrhizobium commune</name>
    <dbReference type="NCBI Taxonomy" id="83627"/>
    <lineage>
        <taxon>Bacteria</taxon>
        <taxon>Pseudomonadati</taxon>
        <taxon>Pseudomonadota</taxon>
        <taxon>Alphaproteobacteria</taxon>
        <taxon>Hyphomicrobiales</taxon>
        <taxon>Nitrobacteraceae</taxon>
        <taxon>Bradyrhizobium</taxon>
    </lineage>
</organism>
<keyword evidence="2" id="KW-1185">Reference proteome</keyword>
<proteinExistence type="predicted"/>
<dbReference type="EMBL" id="CP061379">
    <property type="protein sequence ID" value="QPF91398.1"/>
    <property type="molecule type" value="Genomic_DNA"/>
</dbReference>
<dbReference type="KEGG" id="bcou:IC761_33985"/>
<gene>
    <name evidence="1" type="ORF">IC761_33985</name>
</gene>
<sequence>MFFYVYDFIDNIVVLAGAAHSVTPHRSSRLRDPPMWSTFRRAAGIKGGGAIVDFANALLAADLADGAIRLCPCGCRIPECATSA</sequence>
<protein>
    <submittedName>
        <fullName evidence="1">Uncharacterized protein</fullName>
    </submittedName>
</protein>